<sequence length="80" mass="9284">MWEIVEKSFNGFEIWINLNKHIDDIEVATYAYVGLFREHDANYDDFQSFGPEVGVRFSDREMAIEACLATGKCMIGRRIC</sequence>
<dbReference type="Proteomes" id="UP000396788">
    <property type="component" value="Unassembled WGS sequence"/>
</dbReference>
<evidence type="ECO:0000313" key="2">
    <source>
        <dbReference type="Proteomes" id="UP000396788"/>
    </source>
</evidence>
<evidence type="ECO:0000313" key="1">
    <source>
        <dbReference type="EMBL" id="VVE47904.1"/>
    </source>
</evidence>
<reference evidence="1 2" key="1">
    <citation type="submission" date="2019-08" db="EMBL/GenBank/DDBJ databases">
        <authorList>
            <person name="Peeters C."/>
        </authorList>
    </citation>
    <scope>NUCLEOTIDE SEQUENCE [LARGE SCALE GENOMIC DNA]</scope>
    <source>
        <strain evidence="1 2">LMG 31107</strain>
    </source>
</reference>
<dbReference type="AlphaFoldDB" id="A0A5E4YGR6"/>
<protein>
    <submittedName>
        <fullName evidence="1">Uncharacterized protein</fullName>
    </submittedName>
</protein>
<gene>
    <name evidence="1" type="ORF">PCE31107_04518</name>
</gene>
<accession>A0A5E4YGR6</accession>
<name>A0A5E4YGR6_9BURK</name>
<organism evidence="1 2">
    <name type="scientific">Pandoraea cepalis</name>
    <dbReference type="NCBI Taxonomy" id="2508294"/>
    <lineage>
        <taxon>Bacteria</taxon>
        <taxon>Pseudomonadati</taxon>
        <taxon>Pseudomonadota</taxon>
        <taxon>Betaproteobacteria</taxon>
        <taxon>Burkholderiales</taxon>
        <taxon>Burkholderiaceae</taxon>
        <taxon>Pandoraea</taxon>
    </lineage>
</organism>
<dbReference type="EMBL" id="CABPRY010000018">
    <property type="protein sequence ID" value="VVE47904.1"/>
    <property type="molecule type" value="Genomic_DNA"/>
</dbReference>
<proteinExistence type="predicted"/>